<dbReference type="AlphaFoldDB" id="A0A2P5CMR1"/>
<feature type="compositionally biased region" description="Polar residues" evidence="6">
    <location>
        <begin position="148"/>
        <end position="157"/>
    </location>
</feature>
<evidence type="ECO:0000256" key="6">
    <source>
        <dbReference type="SAM" id="MobiDB-lite"/>
    </source>
</evidence>
<sequence length="273" mass="30622">MTRGFKSKNPFFKVVMQPSYVLGDRLKIPSYFAMKHLRDKSGLVNLKVLGGKIWSVAFTFRVYGESLNVQFYKGWKVFSQENNLDIGDVCIFVMTKDREVSFEVTIFRAKENASSPTYKGGGIQISPNSDDETRILVPPDFPMKQASGGISTPQTCPGQEGIQRQRPPTPYENPTALKRTCVKSDNPIFQVVLQPTHTHSNSYLPVPFKFAKKYINKNQRNVILEVPGESVWSAKCIIGNQSVGLYTGWSAFAVENNLVAGDVCFFELVTETK</sequence>
<evidence type="ECO:0000256" key="5">
    <source>
        <dbReference type="ARBA" id="ARBA00023242"/>
    </source>
</evidence>
<dbReference type="SUPFAM" id="SSF101936">
    <property type="entry name" value="DNA-binding pseudobarrel domain"/>
    <property type="match status" value="2"/>
</dbReference>
<dbReference type="SMART" id="SM01019">
    <property type="entry name" value="B3"/>
    <property type="match status" value="2"/>
</dbReference>
<comment type="subcellular location">
    <subcellularLocation>
        <location evidence="1">Nucleus</location>
    </subcellularLocation>
</comment>
<evidence type="ECO:0000256" key="2">
    <source>
        <dbReference type="ARBA" id="ARBA00023015"/>
    </source>
</evidence>
<dbReference type="InterPro" id="IPR015300">
    <property type="entry name" value="DNA-bd_pseudobarrel_sf"/>
</dbReference>
<feature type="domain" description="TF-B3" evidence="7">
    <location>
        <begin position="11"/>
        <end position="110"/>
    </location>
</feature>
<evidence type="ECO:0000256" key="4">
    <source>
        <dbReference type="ARBA" id="ARBA00023163"/>
    </source>
</evidence>
<name>A0A2P5CMR1_PARAD</name>
<organism evidence="8 9">
    <name type="scientific">Parasponia andersonii</name>
    <name type="common">Sponia andersonii</name>
    <dbReference type="NCBI Taxonomy" id="3476"/>
    <lineage>
        <taxon>Eukaryota</taxon>
        <taxon>Viridiplantae</taxon>
        <taxon>Streptophyta</taxon>
        <taxon>Embryophyta</taxon>
        <taxon>Tracheophyta</taxon>
        <taxon>Spermatophyta</taxon>
        <taxon>Magnoliopsida</taxon>
        <taxon>eudicotyledons</taxon>
        <taxon>Gunneridae</taxon>
        <taxon>Pentapetalae</taxon>
        <taxon>rosids</taxon>
        <taxon>fabids</taxon>
        <taxon>Rosales</taxon>
        <taxon>Cannabaceae</taxon>
        <taxon>Parasponia</taxon>
    </lineage>
</organism>
<dbReference type="Gene3D" id="2.40.330.10">
    <property type="entry name" value="DNA-binding pseudobarrel domain"/>
    <property type="match status" value="2"/>
</dbReference>
<feature type="region of interest" description="Disordered" evidence="6">
    <location>
        <begin position="147"/>
        <end position="171"/>
    </location>
</feature>
<accession>A0A2P5CMR1</accession>
<proteinExistence type="predicted"/>
<keyword evidence="5" id="KW-0539">Nucleus</keyword>
<keyword evidence="2" id="KW-0805">Transcription regulation</keyword>
<dbReference type="InterPro" id="IPR044837">
    <property type="entry name" value="REM16-like"/>
</dbReference>
<dbReference type="PANTHER" id="PTHR31391">
    <property type="entry name" value="B3 DOMAIN-CONTAINING PROTEIN OS11G0197600-RELATED"/>
    <property type="match status" value="1"/>
</dbReference>
<dbReference type="CDD" id="cd10017">
    <property type="entry name" value="B3_DNA"/>
    <property type="match status" value="2"/>
</dbReference>
<evidence type="ECO:0000313" key="8">
    <source>
        <dbReference type="EMBL" id="PON62322.1"/>
    </source>
</evidence>
<keyword evidence="9" id="KW-1185">Reference proteome</keyword>
<dbReference type="GO" id="GO:0003677">
    <property type="term" value="F:DNA binding"/>
    <property type="evidence" value="ECO:0007669"/>
    <property type="project" value="UniProtKB-KW"/>
</dbReference>
<dbReference type="Proteomes" id="UP000237105">
    <property type="component" value="Unassembled WGS sequence"/>
</dbReference>
<gene>
    <name evidence="8" type="ORF">PanWU01x14_138470</name>
</gene>
<dbReference type="PROSITE" id="PS50863">
    <property type="entry name" value="B3"/>
    <property type="match status" value="2"/>
</dbReference>
<dbReference type="Pfam" id="PF02362">
    <property type="entry name" value="B3"/>
    <property type="match status" value="2"/>
</dbReference>
<dbReference type="STRING" id="3476.A0A2P5CMR1"/>
<reference evidence="9" key="1">
    <citation type="submission" date="2016-06" db="EMBL/GenBank/DDBJ databases">
        <title>Parallel loss of symbiosis genes in relatives of nitrogen-fixing non-legume Parasponia.</title>
        <authorList>
            <person name="Van Velzen R."/>
            <person name="Holmer R."/>
            <person name="Bu F."/>
            <person name="Rutten L."/>
            <person name="Van Zeijl A."/>
            <person name="Liu W."/>
            <person name="Santuari L."/>
            <person name="Cao Q."/>
            <person name="Sharma T."/>
            <person name="Shen D."/>
            <person name="Roswanjaya Y."/>
            <person name="Wardhani T."/>
            <person name="Kalhor M.S."/>
            <person name="Jansen J."/>
            <person name="Van den Hoogen J."/>
            <person name="Gungor B."/>
            <person name="Hartog M."/>
            <person name="Hontelez J."/>
            <person name="Verver J."/>
            <person name="Yang W.-C."/>
            <person name="Schijlen E."/>
            <person name="Repin R."/>
            <person name="Schilthuizen M."/>
            <person name="Schranz E."/>
            <person name="Heidstra R."/>
            <person name="Miyata K."/>
            <person name="Fedorova E."/>
            <person name="Kohlen W."/>
            <person name="Bisseling T."/>
            <person name="Smit S."/>
            <person name="Geurts R."/>
        </authorList>
    </citation>
    <scope>NUCLEOTIDE SEQUENCE [LARGE SCALE GENOMIC DNA]</scope>
    <source>
        <strain evidence="9">cv. WU1-14</strain>
    </source>
</reference>
<protein>
    <submittedName>
        <fullName evidence="8">B3 DNA binding domain containing protein</fullName>
    </submittedName>
</protein>
<feature type="domain" description="TF-B3" evidence="7">
    <location>
        <begin position="189"/>
        <end position="273"/>
    </location>
</feature>
<keyword evidence="4" id="KW-0804">Transcription</keyword>
<dbReference type="GO" id="GO:0005634">
    <property type="term" value="C:nucleus"/>
    <property type="evidence" value="ECO:0007669"/>
    <property type="project" value="UniProtKB-SubCell"/>
</dbReference>
<evidence type="ECO:0000259" key="7">
    <source>
        <dbReference type="PROSITE" id="PS50863"/>
    </source>
</evidence>
<evidence type="ECO:0000313" key="9">
    <source>
        <dbReference type="Proteomes" id="UP000237105"/>
    </source>
</evidence>
<comment type="caution">
    <text evidence="8">The sequence shown here is derived from an EMBL/GenBank/DDBJ whole genome shotgun (WGS) entry which is preliminary data.</text>
</comment>
<keyword evidence="3" id="KW-0238">DNA-binding</keyword>
<evidence type="ECO:0000256" key="3">
    <source>
        <dbReference type="ARBA" id="ARBA00023125"/>
    </source>
</evidence>
<dbReference type="InterPro" id="IPR003340">
    <property type="entry name" value="B3_DNA-bd"/>
</dbReference>
<dbReference type="EMBL" id="JXTB01000113">
    <property type="protein sequence ID" value="PON62322.1"/>
    <property type="molecule type" value="Genomic_DNA"/>
</dbReference>
<dbReference type="OrthoDB" id="1688597at2759"/>
<evidence type="ECO:0000256" key="1">
    <source>
        <dbReference type="ARBA" id="ARBA00004123"/>
    </source>
</evidence>